<dbReference type="InterPro" id="IPR013328">
    <property type="entry name" value="6PGD_dom2"/>
</dbReference>
<dbReference type="PANTHER" id="PTHR38015">
    <property type="entry name" value="BLR6086 PROTEIN"/>
    <property type="match status" value="1"/>
</dbReference>
<dbReference type="InterPro" id="IPR051729">
    <property type="entry name" value="Opine/Lysopine_DH"/>
</dbReference>
<protein>
    <submittedName>
        <fullName evidence="4">NAD/NADP octopine/nopaline dehydrogenase</fullName>
    </submittedName>
</protein>
<evidence type="ECO:0000256" key="1">
    <source>
        <dbReference type="ARBA" id="ARBA00023002"/>
    </source>
</evidence>
<keyword evidence="1" id="KW-0560">Oxidoreductase</keyword>
<dbReference type="Pfam" id="PF01210">
    <property type="entry name" value="NAD_Gly3P_dh_N"/>
    <property type="match status" value="1"/>
</dbReference>
<dbReference type="InterPro" id="IPR003421">
    <property type="entry name" value="Opine_DH"/>
</dbReference>
<dbReference type="GO" id="GO:0046168">
    <property type="term" value="P:glycerol-3-phosphate catabolic process"/>
    <property type="evidence" value="ECO:0007669"/>
    <property type="project" value="InterPro"/>
</dbReference>
<reference evidence="4" key="1">
    <citation type="submission" date="2017-02" db="EMBL/GenBank/DDBJ databases">
        <authorList>
            <person name="Regsiter A."/>
            <person name="William W."/>
        </authorList>
    </citation>
    <scope>NUCLEOTIDE SEQUENCE</scope>
    <source>
        <strain evidence="4">BdmA 4</strain>
    </source>
</reference>
<name>A0A3P3XR09_9SPIR</name>
<dbReference type="SUPFAM" id="SSF48179">
    <property type="entry name" value="6-phosphogluconate dehydrogenase C-terminal domain-like"/>
    <property type="match status" value="1"/>
</dbReference>
<dbReference type="AlphaFoldDB" id="A0A3P3XR09"/>
<proteinExistence type="predicted"/>
<dbReference type="SUPFAM" id="SSF51735">
    <property type="entry name" value="NAD(P)-binding Rossmann-fold domains"/>
    <property type="match status" value="1"/>
</dbReference>
<dbReference type="GO" id="GO:0016616">
    <property type="term" value="F:oxidoreductase activity, acting on the CH-OH group of donors, NAD or NADP as acceptor"/>
    <property type="evidence" value="ECO:0007669"/>
    <property type="project" value="InterPro"/>
</dbReference>
<dbReference type="Gene3D" id="1.10.1040.10">
    <property type="entry name" value="N-(1-d-carboxylethyl)-l-norvaline Dehydrogenase, domain 2"/>
    <property type="match status" value="1"/>
</dbReference>
<accession>A0A3P3XR09</accession>
<feature type="domain" description="Opine dehydrogenase" evidence="3">
    <location>
        <begin position="184"/>
        <end position="331"/>
    </location>
</feature>
<dbReference type="EMBL" id="FWDO01000005">
    <property type="protein sequence ID" value="SLM18509.1"/>
    <property type="molecule type" value="Genomic_DNA"/>
</dbReference>
<feature type="domain" description="Glycerol-3-phosphate dehydrogenase NAD-dependent N-terminal" evidence="2">
    <location>
        <begin position="6"/>
        <end position="102"/>
    </location>
</feature>
<gene>
    <name evidence="4" type="ORF">SPIRO4BDMA_50024</name>
</gene>
<organism evidence="4">
    <name type="scientific">uncultured spirochete</name>
    <dbReference type="NCBI Taxonomy" id="156406"/>
    <lineage>
        <taxon>Bacteria</taxon>
        <taxon>Pseudomonadati</taxon>
        <taxon>Spirochaetota</taxon>
        <taxon>Spirochaetia</taxon>
        <taxon>Spirochaetales</taxon>
        <taxon>environmental samples</taxon>
    </lineage>
</organism>
<evidence type="ECO:0000259" key="3">
    <source>
        <dbReference type="Pfam" id="PF02317"/>
    </source>
</evidence>
<dbReference type="InterPro" id="IPR011128">
    <property type="entry name" value="G3P_DH_NAD-dep_N"/>
</dbReference>
<dbReference type="InterPro" id="IPR036291">
    <property type="entry name" value="NAD(P)-bd_dom_sf"/>
</dbReference>
<dbReference type="PANTHER" id="PTHR38015:SF1">
    <property type="entry name" value="OPINE DEHYDROGENASE DOMAIN-CONTAINING PROTEIN"/>
    <property type="match status" value="1"/>
</dbReference>
<sequence>MHRTWAIIGGGNGGQAMAGHLALLGERVRLFDVFSDTVNAISRQGGIKVTGAVNGFGPLEFATTDMGQAMEGADVVMIVLPSIYHEEMGRNCIEHLRDGQIVFLHPEASCGALAFKKLLVEAGNTADVTIGAANTLLYSTRIITPGTVDIFGVKHSLYMAALPASRGTRLEEAIGSVFPNFTLCPNVLYTSISNNNAMMHPAPTLLNVARIEAGQDYFYYTEGITPSIGAFVEQMDDERIALGEAYGFIMKTLRKSYFDMYNSGDMSESDSLSALCKKVVAYREIKAQKTLRTRYVLEDVPYSLVALQSLAKIAGVSTPCIDAVVQLAHGMLHGELDEGRTCEALGIAGMTKADLLRYVS</sequence>
<dbReference type="Pfam" id="PF02317">
    <property type="entry name" value="Octopine_DH"/>
    <property type="match status" value="1"/>
</dbReference>
<evidence type="ECO:0000313" key="4">
    <source>
        <dbReference type="EMBL" id="SLM18509.1"/>
    </source>
</evidence>
<evidence type="ECO:0000259" key="2">
    <source>
        <dbReference type="Pfam" id="PF01210"/>
    </source>
</evidence>
<dbReference type="InterPro" id="IPR008927">
    <property type="entry name" value="6-PGluconate_DH-like_C_sf"/>
</dbReference>
<dbReference type="GO" id="GO:0051287">
    <property type="term" value="F:NAD binding"/>
    <property type="evidence" value="ECO:0007669"/>
    <property type="project" value="InterPro"/>
</dbReference>
<dbReference type="Gene3D" id="3.40.50.720">
    <property type="entry name" value="NAD(P)-binding Rossmann-like Domain"/>
    <property type="match status" value="1"/>
</dbReference>